<reference evidence="2" key="1">
    <citation type="submission" date="2021-11" db="EMBL/GenBank/DDBJ databases">
        <authorList>
            <person name="Herlambang A."/>
            <person name="Guo Y."/>
            <person name="Takashima Y."/>
            <person name="Nishizawa T."/>
        </authorList>
    </citation>
    <scope>NUCLEOTIDE SEQUENCE</scope>
    <source>
        <strain evidence="2">E1425</strain>
    </source>
</reference>
<dbReference type="InterPro" id="IPR008949">
    <property type="entry name" value="Isoprenoid_synthase_dom_sf"/>
</dbReference>
<dbReference type="AlphaFoldDB" id="A0A9P3HL18"/>
<sequence>MRFTDSLAEAQAPRSDNLLLLYADPAYVVSPNFDPTPFYQRFRQFTAQFPEFPRDVKSLAETLWMWLCVAPDTEEDRAFLSVLESVLIYLFDDCFEEIIQQPQLEALGELFVSTTRDLTAGRIREWDSTRFIAAGASRLLAHNMNVRLAIIQSIVDIQKQLMSPKLYAHCSHMHYEMFDRFHKEAAHWKHLRENDLFATDQEYYDVKNFVCGLTMCVLPLVQDDEIQYWNYEHGLLTLSSVHTALRNLIWSWSKELEDRDPFNPIRREMAAGTSGLEATRHVIRQTNQQLSNMQAAMDKMDEHERASVAKSVMYGHGFYTYYTEHPRYGWEVVDEVIE</sequence>
<accession>A0A9P3HL18</accession>
<evidence type="ECO:0008006" key="4">
    <source>
        <dbReference type="Google" id="ProtNLM"/>
    </source>
</evidence>
<keyword evidence="3" id="KW-1185">Reference proteome</keyword>
<dbReference type="Gene3D" id="1.10.600.10">
    <property type="entry name" value="Farnesyl Diphosphate Synthase"/>
    <property type="match status" value="1"/>
</dbReference>
<keyword evidence="1" id="KW-0175">Coiled coil</keyword>
<dbReference type="SUPFAM" id="SSF48576">
    <property type="entry name" value="Terpenoid synthases"/>
    <property type="match status" value="1"/>
</dbReference>
<evidence type="ECO:0000256" key="1">
    <source>
        <dbReference type="SAM" id="Coils"/>
    </source>
</evidence>
<proteinExistence type="predicted"/>
<organism evidence="2 3">
    <name type="scientific">Entomortierella parvispora</name>
    <dbReference type="NCBI Taxonomy" id="205924"/>
    <lineage>
        <taxon>Eukaryota</taxon>
        <taxon>Fungi</taxon>
        <taxon>Fungi incertae sedis</taxon>
        <taxon>Mucoromycota</taxon>
        <taxon>Mortierellomycotina</taxon>
        <taxon>Mortierellomycetes</taxon>
        <taxon>Mortierellales</taxon>
        <taxon>Mortierellaceae</taxon>
        <taxon>Entomortierella</taxon>
    </lineage>
</organism>
<comment type="caution">
    <text evidence="2">The sequence shown here is derived from an EMBL/GenBank/DDBJ whole genome shotgun (WGS) entry which is preliminary data.</text>
</comment>
<feature type="coiled-coil region" evidence="1">
    <location>
        <begin position="276"/>
        <end position="303"/>
    </location>
</feature>
<dbReference type="OrthoDB" id="10497376at2759"/>
<dbReference type="EMBL" id="BQFW01000015">
    <property type="protein sequence ID" value="GJJ78561.1"/>
    <property type="molecule type" value="Genomic_DNA"/>
</dbReference>
<protein>
    <recommendedName>
        <fullName evidence="4">Terpene synthase</fullName>
    </recommendedName>
</protein>
<reference evidence="2" key="2">
    <citation type="journal article" date="2022" name="Microbiol. Resour. Announc.">
        <title>Whole-Genome Sequence of Entomortierella parvispora E1425, a Mucoromycotan Fungus Associated with Burkholderiaceae-Related Endosymbiotic Bacteria.</title>
        <authorList>
            <person name="Herlambang A."/>
            <person name="Guo Y."/>
            <person name="Takashima Y."/>
            <person name="Narisawa K."/>
            <person name="Ohta H."/>
            <person name="Nishizawa T."/>
        </authorList>
    </citation>
    <scope>NUCLEOTIDE SEQUENCE</scope>
    <source>
        <strain evidence="2">E1425</strain>
    </source>
</reference>
<gene>
    <name evidence="2" type="ORF">EMPS_10920</name>
</gene>
<name>A0A9P3HL18_9FUNG</name>
<evidence type="ECO:0000313" key="2">
    <source>
        <dbReference type="EMBL" id="GJJ78561.1"/>
    </source>
</evidence>
<dbReference type="Pfam" id="PF19086">
    <property type="entry name" value="Terpene_syn_C_2"/>
    <property type="match status" value="1"/>
</dbReference>
<dbReference type="Proteomes" id="UP000827284">
    <property type="component" value="Unassembled WGS sequence"/>
</dbReference>
<evidence type="ECO:0000313" key="3">
    <source>
        <dbReference type="Proteomes" id="UP000827284"/>
    </source>
</evidence>